<evidence type="ECO:0000259" key="1">
    <source>
        <dbReference type="Pfam" id="PF11726"/>
    </source>
</evidence>
<dbReference type="AlphaFoldDB" id="A0A330G5R6"/>
<name>A0A330G5R6_ENTCL</name>
<dbReference type="Pfam" id="PF11726">
    <property type="entry name" value="YagK_YfjJ_C"/>
    <property type="match status" value="1"/>
</dbReference>
<protein>
    <submittedName>
        <fullName evidence="2">Inovirus Gp2 family protein</fullName>
    </submittedName>
</protein>
<evidence type="ECO:0000313" key="2">
    <source>
        <dbReference type="EMBL" id="RAZ63197.1"/>
    </source>
</evidence>
<sequence length="209" mass="24303">MSINTYSYGKLNHNYVKRIQDTITKALNDYPRVMVLRVDLRLPEIETGSYNSDSGIVTRFIVSLKAQIEADLLKKQHTGKRVHPCRVRHIWAREFNECGKKHYHVALLFNREAYAYPGSYTSADGEYTHNLAMMIMEAWVRALGLNTVVNHQQYYPLVEFPANCYYHLSKNHSDYTAQLSNVTDRLNYLAKDYSKDNSDSQRNFGCSQY</sequence>
<dbReference type="EMBL" id="QMDH01000052">
    <property type="protein sequence ID" value="RAZ63197.1"/>
    <property type="molecule type" value="Genomic_DNA"/>
</dbReference>
<dbReference type="Proteomes" id="UP000251576">
    <property type="component" value="Unassembled WGS sequence"/>
</dbReference>
<feature type="domain" description="YagK/YfjJ C-terminal" evidence="1">
    <location>
        <begin position="27"/>
        <end position="207"/>
    </location>
</feature>
<gene>
    <name evidence="2" type="ORF">DP202_20725</name>
</gene>
<comment type="caution">
    <text evidence="2">The sequence shown here is derived from an EMBL/GenBank/DDBJ whole genome shotgun (WGS) entry which is preliminary data.</text>
</comment>
<evidence type="ECO:0000313" key="3">
    <source>
        <dbReference type="Proteomes" id="UP000251576"/>
    </source>
</evidence>
<proteinExistence type="predicted"/>
<accession>A0A330G5R6</accession>
<organism evidence="2 3">
    <name type="scientific">Enterobacter cloacae</name>
    <dbReference type="NCBI Taxonomy" id="550"/>
    <lineage>
        <taxon>Bacteria</taxon>
        <taxon>Pseudomonadati</taxon>
        <taxon>Pseudomonadota</taxon>
        <taxon>Gammaproteobacteria</taxon>
        <taxon>Enterobacterales</taxon>
        <taxon>Enterobacteriaceae</taxon>
        <taxon>Enterobacter</taxon>
        <taxon>Enterobacter cloacae complex</taxon>
    </lineage>
</organism>
<dbReference type="RefSeq" id="WP_032729484.1">
    <property type="nucleotide sequence ID" value="NZ_CABMNQ010000052.1"/>
</dbReference>
<reference evidence="2 3" key="1">
    <citation type="submission" date="2018-06" db="EMBL/GenBank/DDBJ databases">
        <title>ACT-28, a chromosomally-encoded AmpC with carbapenemase activity from Enterobacter kobei.</title>
        <authorList>
            <person name="Jousset A.B."/>
            <person name="Oueslati S."/>
            <person name="Bernabeu S."/>
            <person name="Takissian J."/>
            <person name="Creton E."/>
            <person name="Vogel A."/>
            <person name="Cotellon G."/>
            <person name="Bonnin R.A."/>
            <person name="Dortet L."/>
            <person name="Naas T."/>
        </authorList>
    </citation>
    <scope>NUCLEOTIDE SEQUENCE [LARGE SCALE GENOMIC DNA]</scope>
    <source>
        <strain evidence="2 3">99B3</strain>
    </source>
</reference>
<dbReference type="InterPro" id="IPR057271">
    <property type="entry name" value="YagK_YfjJ_C"/>
</dbReference>